<evidence type="ECO:0008006" key="3">
    <source>
        <dbReference type="Google" id="ProtNLM"/>
    </source>
</evidence>
<dbReference type="RefSeq" id="WP_093670057.1">
    <property type="nucleotide sequence ID" value="NZ_FOOY01000004.1"/>
</dbReference>
<keyword evidence="2" id="KW-1185">Reference proteome</keyword>
<dbReference type="EMBL" id="FOOY01000004">
    <property type="protein sequence ID" value="SFG09989.1"/>
    <property type="molecule type" value="Genomic_DNA"/>
</dbReference>
<name>A0A1I2P4I0_9BACL</name>
<proteinExistence type="predicted"/>
<dbReference type="STRING" id="269670.SAMN02982927_00669"/>
<evidence type="ECO:0000313" key="1">
    <source>
        <dbReference type="EMBL" id="SFG09989.1"/>
    </source>
</evidence>
<evidence type="ECO:0000313" key="2">
    <source>
        <dbReference type="Proteomes" id="UP000198752"/>
    </source>
</evidence>
<dbReference type="OrthoDB" id="2625859at2"/>
<gene>
    <name evidence="1" type="ORF">SAMN02982927_00669</name>
</gene>
<reference evidence="2" key="1">
    <citation type="submission" date="2016-10" db="EMBL/GenBank/DDBJ databases">
        <authorList>
            <person name="Varghese N."/>
            <person name="Submissions S."/>
        </authorList>
    </citation>
    <scope>NUCLEOTIDE SEQUENCE [LARGE SCALE GENOMIC DNA]</scope>
    <source>
        <strain evidence="2">ATCC 700379</strain>
    </source>
</reference>
<dbReference type="Proteomes" id="UP000198752">
    <property type="component" value="Unassembled WGS sequence"/>
</dbReference>
<dbReference type="AlphaFoldDB" id="A0A1I2P4I0"/>
<protein>
    <recommendedName>
        <fullName evidence="3">Loader and inhibitor of phage G40P</fullName>
    </recommendedName>
</protein>
<organism evidence="1 2">
    <name type="scientific">Sporolactobacillus nakayamae</name>
    <dbReference type="NCBI Taxonomy" id="269670"/>
    <lineage>
        <taxon>Bacteria</taxon>
        <taxon>Bacillati</taxon>
        <taxon>Bacillota</taxon>
        <taxon>Bacilli</taxon>
        <taxon>Bacillales</taxon>
        <taxon>Sporolactobacillaceae</taxon>
        <taxon>Sporolactobacillus</taxon>
    </lineage>
</organism>
<accession>A0A1I2P4I0</accession>
<sequence>MNQSQVAHLVKCIVKMYPYVVADDTYMNIWLATTKHADFEATMERFYRYVSDPKSRHAVPLPADLVVNGRDSGLFQETEKMRQWEAEAKAHPVDKSSLPHLEVFTND</sequence>
<dbReference type="Gene3D" id="1.10.8.200">
    <property type="entry name" value="Replisome organizer (g39p helicase loader/inhibitor protein)"/>
    <property type="match status" value="1"/>
</dbReference>